<dbReference type="AlphaFoldDB" id="A0A3M7STQ5"/>
<comment type="caution">
    <text evidence="1">The sequence shown here is derived from an EMBL/GenBank/DDBJ whole genome shotgun (WGS) entry which is preliminary data.</text>
</comment>
<proteinExistence type="predicted"/>
<keyword evidence="2" id="KW-1185">Reference proteome</keyword>
<dbReference type="EMBL" id="REGN01000792">
    <property type="protein sequence ID" value="RNA39072.1"/>
    <property type="molecule type" value="Genomic_DNA"/>
</dbReference>
<protein>
    <submittedName>
        <fullName evidence="1">Uncharacterized protein</fullName>
    </submittedName>
</protein>
<sequence>MCLDKLFGNLCGFLLNLNFEVIENLETVNEKTAILPILNPVFCIKKYLTKSTGLSGVMPH</sequence>
<accession>A0A3M7STQ5</accession>
<evidence type="ECO:0000313" key="1">
    <source>
        <dbReference type="EMBL" id="RNA39072.1"/>
    </source>
</evidence>
<evidence type="ECO:0000313" key="2">
    <source>
        <dbReference type="Proteomes" id="UP000276133"/>
    </source>
</evidence>
<gene>
    <name evidence="1" type="ORF">BpHYR1_012769</name>
</gene>
<reference evidence="1 2" key="1">
    <citation type="journal article" date="2018" name="Sci. Rep.">
        <title>Genomic signatures of local adaptation to the degree of environmental predictability in rotifers.</title>
        <authorList>
            <person name="Franch-Gras L."/>
            <person name="Hahn C."/>
            <person name="Garcia-Roger E.M."/>
            <person name="Carmona M.J."/>
            <person name="Serra M."/>
            <person name="Gomez A."/>
        </authorList>
    </citation>
    <scope>NUCLEOTIDE SEQUENCE [LARGE SCALE GENOMIC DNA]</scope>
    <source>
        <strain evidence="1">HYR1</strain>
    </source>
</reference>
<name>A0A3M7STQ5_BRAPC</name>
<organism evidence="1 2">
    <name type="scientific">Brachionus plicatilis</name>
    <name type="common">Marine rotifer</name>
    <name type="synonym">Brachionus muelleri</name>
    <dbReference type="NCBI Taxonomy" id="10195"/>
    <lineage>
        <taxon>Eukaryota</taxon>
        <taxon>Metazoa</taxon>
        <taxon>Spiralia</taxon>
        <taxon>Gnathifera</taxon>
        <taxon>Rotifera</taxon>
        <taxon>Eurotatoria</taxon>
        <taxon>Monogononta</taxon>
        <taxon>Pseudotrocha</taxon>
        <taxon>Ploima</taxon>
        <taxon>Brachionidae</taxon>
        <taxon>Brachionus</taxon>
    </lineage>
</organism>
<dbReference type="Proteomes" id="UP000276133">
    <property type="component" value="Unassembled WGS sequence"/>
</dbReference>